<organism evidence="1 2">
    <name type="scientific">Cyclotella cryptica</name>
    <dbReference type="NCBI Taxonomy" id="29204"/>
    <lineage>
        <taxon>Eukaryota</taxon>
        <taxon>Sar</taxon>
        <taxon>Stramenopiles</taxon>
        <taxon>Ochrophyta</taxon>
        <taxon>Bacillariophyta</taxon>
        <taxon>Coscinodiscophyceae</taxon>
        <taxon>Thalassiosirophycidae</taxon>
        <taxon>Stephanodiscales</taxon>
        <taxon>Stephanodiscaceae</taxon>
        <taxon>Cyclotella</taxon>
    </lineage>
</organism>
<evidence type="ECO:0000313" key="2">
    <source>
        <dbReference type="Proteomes" id="UP001516023"/>
    </source>
</evidence>
<protein>
    <recommendedName>
        <fullName evidence="3">LAGLIDADG homing endonuclease</fullName>
    </recommendedName>
</protein>
<sequence length="94" mass="10689">MLTTDGTLLMLSMERCCSDKEYDHGSILIPSLVTIFLTINVASKISLQLCIWKNMKIFNNPIAYFAPFEYLITDTAYEPTWLCIPTYKCTGGNH</sequence>
<accession>A0ABD3QCY0</accession>
<comment type="caution">
    <text evidence="1">The sequence shown here is derived from an EMBL/GenBank/DDBJ whole genome shotgun (WGS) entry which is preliminary data.</text>
</comment>
<keyword evidence="2" id="KW-1185">Reference proteome</keyword>
<gene>
    <name evidence="1" type="ORF">HJC23_013473</name>
</gene>
<reference evidence="1 2" key="1">
    <citation type="journal article" date="2020" name="G3 (Bethesda)">
        <title>Improved Reference Genome for Cyclotella cryptica CCMP332, a Model for Cell Wall Morphogenesis, Salinity Adaptation, and Lipid Production in Diatoms (Bacillariophyta).</title>
        <authorList>
            <person name="Roberts W.R."/>
            <person name="Downey K.M."/>
            <person name="Ruck E.C."/>
            <person name="Traller J.C."/>
            <person name="Alverson A.J."/>
        </authorList>
    </citation>
    <scope>NUCLEOTIDE SEQUENCE [LARGE SCALE GENOMIC DNA]</scope>
    <source>
        <strain evidence="1 2">CCMP332</strain>
    </source>
</reference>
<evidence type="ECO:0000313" key="1">
    <source>
        <dbReference type="EMBL" id="KAL3797641.1"/>
    </source>
</evidence>
<dbReference type="EMBL" id="JABMIG020000053">
    <property type="protein sequence ID" value="KAL3797641.1"/>
    <property type="molecule type" value="Genomic_DNA"/>
</dbReference>
<evidence type="ECO:0008006" key="3">
    <source>
        <dbReference type="Google" id="ProtNLM"/>
    </source>
</evidence>
<dbReference type="Proteomes" id="UP001516023">
    <property type="component" value="Unassembled WGS sequence"/>
</dbReference>
<proteinExistence type="predicted"/>
<name>A0ABD3QCY0_9STRA</name>
<dbReference type="AlphaFoldDB" id="A0ABD3QCY0"/>